<dbReference type="PROSITE" id="PS00178">
    <property type="entry name" value="AA_TRNA_LIGASE_I"/>
    <property type="match status" value="1"/>
</dbReference>
<accession>A0A8D8S2Q8</accession>
<feature type="domain" description="Glutamyl/glutaminyl-tRNA synthetase class Ib catalytic" evidence="6">
    <location>
        <begin position="71"/>
        <end position="159"/>
    </location>
</feature>
<dbReference type="Gene3D" id="3.40.50.620">
    <property type="entry name" value="HUPs"/>
    <property type="match status" value="1"/>
</dbReference>
<keyword evidence="3 5" id="KW-0067">ATP-binding</keyword>
<dbReference type="InterPro" id="IPR001412">
    <property type="entry name" value="aa-tRNA-synth_I_CS"/>
</dbReference>
<keyword evidence="1 5" id="KW-0436">Ligase</keyword>
<dbReference type="EMBL" id="HBUF01201732">
    <property type="protein sequence ID" value="CAG6662154.1"/>
    <property type="molecule type" value="Transcribed_RNA"/>
</dbReference>
<evidence type="ECO:0000256" key="4">
    <source>
        <dbReference type="ARBA" id="ARBA00023146"/>
    </source>
</evidence>
<evidence type="ECO:0000313" key="7">
    <source>
        <dbReference type="EMBL" id="CAG6662154.1"/>
    </source>
</evidence>
<evidence type="ECO:0000256" key="2">
    <source>
        <dbReference type="ARBA" id="ARBA00022741"/>
    </source>
</evidence>
<proteinExistence type="inferred from homology"/>
<dbReference type="GO" id="GO:0006424">
    <property type="term" value="P:glutamyl-tRNA aminoacylation"/>
    <property type="evidence" value="ECO:0007669"/>
    <property type="project" value="TreeGrafter"/>
</dbReference>
<dbReference type="PANTHER" id="PTHR43311:SF2">
    <property type="entry name" value="GLUTAMATE--TRNA LIGASE, MITOCHONDRIAL-RELATED"/>
    <property type="match status" value="1"/>
</dbReference>
<keyword evidence="2 5" id="KW-0547">Nucleotide-binding</keyword>
<dbReference type="InterPro" id="IPR020058">
    <property type="entry name" value="Glu/Gln-tRNA-synth_Ib_cat-dom"/>
</dbReference>
<evidence type="ECO:0000256" key="3">
    <source>
        <dbReference type="ARBA" id="ARBA00022840"/>
    </source>
</evidence>
<dbReference type="InterPro" id="IPR049940">
    <property type="entry name" value="GluQ/Sye"/>
</dbReference>
<keyword evidence="5" id="KW-0648">Protein biosynthesis</keyword>
<dbReference type="InterPro" id="IPR000924">
    <property type="entry name" value="Glu/Gln-tRNA-synth"/>
</dbReference>
<dbReference type="GO" id="GO:0005739">
    <property type="term" value="C:mitochondrion"/>
    <property type="evidence" value="ECO:0007669"/>
    <property type="project" value="TreeGrafter"/>
</dbReference>
<protein>
    <submittedName>
        <fullName evidence="7">Probable glutamate--tRNA ligase, mitochondrial</fullName>
    </submittedName>
</protein>
<evidence type="ECO:0000256" key="5">
    <source>
        <dbReference type="RuleBase" id="RU363037"/>
    </source>
</evidence>
<dbReference type="AlphaFoldDB" id="A0A8D8S2Q8"/>
<dbReference type="InterPro" id="IPR014729">
    <property type="entry name" value="Rossmann-like_a/b/a_fold"/>
</dbReference>
<dbReference type="SUPFAM" id="SSF52374">
    <property type="entry name" value="Nucleotidylyl transferase"/>
    <property type="match status" value="1"/>
</dbReference>
<dbReference type="Pfam" id="PF00749">
    <property type="entry name" value="tRNA-synt_1c"/>
    <property type="match status" value="1"/>
</dbReference>
<keyword evidence="4 5" id="KW-0030">Aminoacyl-tRNA synthetase</keyword>
<reference evidence="7" key="1">
    <citation type="submission" date="2021-05" db="EMBL/GenBank/DDBJ databases">
        <authorList>
            <person name="Alioto T."/>
            <person name="Alioto T."/>
            <person name="Gomez Garrido J."/>
        </authorList>
    </citation>
    <scope>NUCLEOTIDE SEQUENCE</scope>
</reference>
<sequence>MESHDIADRHIDTLALCFFIFVKFYLSGSCVHDKLHEQLEEIKMICLGERVLLKLGCSHRFLKVYCHSNAVRVRFAPSPTGLLHLGGLRTALYNYFFAKSQKGSFILRIEDTDQTRIVPEAVRKLEEDLKWIGIVPDESETIGGQYGPYLQSKRLDLYQ</sequence>
<organism evidence="7">
    <name type="scientific">Cacopsylla melanoneura</name>
    <dbReference type="NCBI Taxonomy" id="428564"/>
    <lineage>
        <taxon>Eukaryota</taxon>
        <taxon>Metazoa</taxon>
        <taxon>Ecdysozoa</taxon>
        <taxon>Arthropoda</taxon>
        <taxon>Hexapoda</taxon>
        <taxon>Insecta</taxon>
        <taxon>Pterygota</taxon>
        <taxon>Neoptera</taxon>
        <taxon>Paraneoptera</taxon>
        <taxon>Hemiptera</taxon>
        <taxon>Sternorrhyncha</taxon>
        <taxon>Psylloidea</taxon>
        <taxon>Psyllidae</taxon>
        <taxon>Psyllinae</taxon>
        <taxon>Cacopsylla</taxon>
    </lineage>
</organism>
<name>A0A8D8S2Q8_9HEMI</name>
<dbReference type="GO" id="GO:0004818">
    <property type="term" value="F:glutamate-tRNA ligase activity"/>
    <property type="evidence" value="ECO:0007669"/>
    <property type="project" value="TreeGrafter"/>
</dbReference>
<comment type="similarity">
    <text evidence="5">Belongs to the class-I aminoacyl-tRNA synthetase family.</text>
</comment>
<evidence type="ECO:0000256" key="1">
    <source>
        <dbReference type="ARBA" id="ARBA00022598"/>
    </source>
</evidence>
<dbReference type="PANTHER" id="PTHR43311">
    <property type="entry name" value="GLUTAMATE--TRNA LIGASE"/>
    <property type="match status" value="1"/>
</dbReference>
<evidence type="ECO:0000259" key="6">
    <source>
        <dbReference type="Pfam" id="PF00749"/>
    </source>
</evidence>
<dbReference type="PRINTS" id="PR00987">
    <property type="entry name" value="TRNASYNTHGLU"/>
</dbReference>
<dbReference type="GO" id="GO:0005524">
    <property type="term" value="F:ATP binding"/>
    <property type="evidence" value="ECO:0007669"/>
    <property type="project" value="UniProtKB-KW"/>
</dbReference>